<dbReference type="EMBL" id="CAJPDS010000042">
    <property type="protein sequence ID" value="CAF9926768.1"/>
    <property type="molecule type" value="Genomic_DNA"/>
</dbReference>
<dbReference type="GO" id="GO:0005886">
    <property type="term" value="C:plasma membrane"/>
    <property type="evidence" value="ECO:0007669"/>
    <property type="project" value="TreeGrafter"/>
</dbReference>
<organism evidence="9 10">
    <name type="scientific">Heterodermia speciosa</name>
    <dbReference type="NCBI Taxonomy" id="116794"/>
    <lineage>
        <taxon>Eukaryota</taxon>
        <taxon>Fungi</taxon>
        <taxon>Dikarya</taxon>
        <taxon>Ascomycota</taxon>
        <taxon>Pezizomycotina</taxon>
        <taxon>Lecanoromycetes</taxon>
        <taxon>OSLEUM clade</taxon>
        <taxon>Lecanoromycetidae</taxon>
        <taxon>Caliciales</taxon>
        <taxon>Physciaceae</taxon>
        <taxon>Heterodermia</taxon>
    </lineage>
</organism>
<feature type="domain" description="WSC" evidence="8">
    <location>
        <begin position="280"/>
        <end position="371"/>
    </location>
</feature>
<evidence type="ECO:0000256" key="6">
    <source>
        <dbReference type="ARBA" id="ARBA00023180"/>
    </source>
</evidence>
<evidence type="ECO:0000256" key="3">
    <source>
        <dbReference type="ARBA" id="ARBA00022729"/>
    </source>
</evidence>
<feature type="compositionally biased region" description="Low complexity" evidence="7">
    <location>
        <begin position="123"/>
        <end position="165"/>
    </location>
</feature>
<keyword evidence="5" id="KW-0472">Membrane</keyword>
<evidence type="ECO:0000256" key="4">
    <source>
        <dbReference type="ARBA" id="ARBA00022989"/>
    </source>
</evidence>
<evidence type="ECO:0000256" key="7">
    <source>
        <dbReference type="SAM" id="MobiDB-lite"/>
    </source>
</evidence>
<gene>
    <name evidence="9" type="ORF">HETSPECPRED_006421</name>
</gene>
<reference evidence="9" key="1">
    <citation type="submission" date="2021-03" db="EMBL/GenBank/DDBJ databases">
        <authorList>
            <person name="Tagirdzhanova G."/>
        </authorList>
    </citation>
    <scope>NUCLEOTIDE SEQUENCE</scope>
</reference>
<feature type="domain" description="WSC" evidence="8">
    <location>
        <begin position="1"/>
        <end position="67"/>
    </location>
</feature>
<keyword evidence="6" id="KW-0325">Glycoprotein</keyword>
<proteinExistence type="predicted"/>
<keyword evidence="4" id="KW-1133">Transmembrane helix</keyword>
<keyword evidence="10" id="KW-1185">Reference proteome</keyword>
<dbReference type="PANTHER" id="PTHR24269">
    <property type="entry name" value="KREMEN PROTEIN"/>
    <property type="match status" value="1"/>
</dbReference>
<dbReference type="AlphaFoldDB" id="A0A8H3IPL1"/>
<evidence type="ECO:0000259" key="8">
    <source>
        <dbReference type="PROSITE" id="PS51212"/>
    </source>
</evidence>
<evidence type="ECO:0000256" key="5">
    <source>
        <dbReference type="ARBA" id="ARBA00023136"/>
    </source>
</evidence>
<comment type="subcellular location">
    <subcellularLocation>
        <location evidence="1">Membrane</location>
        <topology evidence="1">Single-pass membrane protein</topology>
    </subcellularLocation>
</comment>
<dbReference type="OrthoDB" id="2019572at2759"/>
<evidence type="ECO:0000313" key="10">
    <source>
        <dbReference type="Proteomes" id="UP000664521"/>
    </source>
</evidence>
<dbReference type="Proteomes" id="UP000664521">
    <property type="component" value="Unassembled WGS sequence"/>
</dbReference>
<dbReference type="PROSITE" id="PS51212">
    <property type="entry name" value="WSC"/>
    <property type="match status" value="3"/>
</dbReference>
<accession>A0A8H3IPL1</accession>
<feature type="region of interest" description="Disordered" evidence="7">
    <location>
        <begin position="111"/>
        <end position="165"/>
    </location>
</feature>
<keyword evidence="2" id="KW-0812">Transmembrane</keyword>
<name>A0A8H3IPL1_9LECA</name>
<dbReference type="PANTHER" id="PTHR24269:SF16">
    <property type="entry name" value="PROTEIN SLG1"/>
    <property type="match status" value="1"/>
</dbReference>
<dbReference type="Pfam" id="PF01822">
    <property type="entry name" value="WSC"/>
    <property type="match status" value="3"/>
</dbReference>
<protein>
    <recommendedName>
        <fullName evidence="8">WSC domain-containing protein</fullName>
    </recommendedName>
</protein>
<keyword evidence="3" id="KW-0732">Signal</keyword>
<dbReference type="InterPro" id="IPR002889">
    <property type="entry name" value="WSC_carb-bd"/>
</dbReference>
<sequence>MTVEDCLSACDQYTYAGLEYGRECWCGDSLAATATKASAESQCNMKCTGDATELCGGSNRLTLYTHNSAVKVQAKFAFAQHKASLTSSALQSSTSSLSTSSSSSTSSQSAMLAKSTAKFPRQSSSSTSKTTSQGSSTITSTRKSLSTTSKSSTHTTSTTSKTTLLPTPSQTIGSYSYLGCANQTSPIALVGMSKTDSKKMTTEACQKYCLDNNYGLAATQNGDTCYCGNGLQSYSAVGQKSCNVPCTGNNTEVCGGAKSLSVWNSTSATIPPTTVKAVGAYALQGCYSGSNIIKAASHTSTTGLTVESCVGYCIAKGYKVAGVQDGKTCYCDSKLATTAKKESLSSCNVLCAGNRREFCGAYRKNLVYEYDTSSVTNGVPKAINQPNEATTTANTTSSA</sequence>
<evidence type="ECO:0000256" key="2">
    <source>
        <dbReference type="ARBA" id="ARBA00022692"/>
    </source>
</evidence>
<evidence type="ECO:0000313" key="9">
    <source>
        <dbReference type="EMBL" id="CAF9926768.1"/>
    </source>
</evidence>
<comment type="caution">
    <text evidence="9">The sequence shown here is derived from an EMBL/GenBank/DDBJ whole genome shotgun (WGS) entry which is preliminary data.</text>
</comment>
<feature type="domain" description="WSC" evidence="8">
    <location>
        <begin position="174"/>
        <end position="266"/>
    </location>
</feature>
<dbReference type="InterPro" id="IPR051836">
    <property type="entry name" value="Kremen_rcpt"/>
</dbReference>
<dbReference type="SMART" id="SM00321">
    <property type="entry name" value="WSC"/>
    <property type="match status" value="3"/>
</dbReference>
<evidence type="ECO:0000256" key="1">
    <source>
        <dbReference type="ARBA" id="ARBA00004167"/>
    </source>
</evidence>